<gene>
    <name evidence="8" type="ORF">V8G58_10190</name>
</gene>
<dbReference type="InterPro" id="IPR036097">
    <property type="entry name" value="HisK_dim/P_sf"/>
</dbReference>
<dbReference type="Pfam" id="PF00512">
    <property type="entry name" value="HisKA"/>
    <property type="match status" value="1"/>
</dbReference>
<feature type="transmembrane region" description="Helical" evidence="5">
    <location>
        <begin position="260"/>
        <end position="280"/>
    </location>
</feature>
<dbReference type="SMART" id="SM00387">
    <property type="entry name" value="HATPase_c"/>
    <property type="match status" value="1"/>
</dbReference>
<dbReference type="InterPro" id="IPR011006">
    <property type="entry name" value="CheY-like_superfamily"/>
</dbReference>
<dbReference type="SUPFAM" id="SSF47384">
    <property type="entry name" value="Homodimeric domain of signal transducing histidine kinase"/>
    <property type="match status" value="1"/>
</dbReference>
<evidence type="ECO:0000259" key="7">
    <source>
        <dbReference type="PROSITE" id="PS50110"/>
    </source>
</evidence>
<dbReference type="SUPFAM" id="SSF55874">
    <property type="entry name" value="ATPase domain of HSP90 chaperone/DNA topoisomerase II/histidine kinase"/>
    <property type="match status" value="1"/>
</dbReference>
<dbReference type="Proteomes" id="UP001610100">
    <property type="component" value="Unassembled WGS sequence"/>
</dbReference>
<name>A0ABW7MZP0_9FLAO</name>
<feature type="domain" description="Response regulatory" evidence="7">
    <location>
        <begin position="565"/>
        <end position="679"/>
    </location>
</feature>
<sequence length="689" mass="79276">MAKKKFLDFSIPLMVFVLLTAVISLIYIVALNKHYNVIDEQVHDTGKLLSKEFYQQFNSEVSKLEDLKKRLEHTKGSYFSNWEYDANLLLEQSGSFKFIEWIDSSMIIRKIVPVIGNEAALNLNISKVDYRRNEWLEHSKNGLINITPWAELTQKGNSFLVDVPVYFHDRFQGTITAGMDFTDAFDRLVDYQKNQYTVELYDDKGTLFYSVNKDKKLKSHLSTYDDSFIEVDMLDHQKWHLKVYPSETLMLAEGRDIIDVAFIFGIVLSFLISGLVYFYLRAKKGTRLAFQSYSKLIETNKIINHERDRAQKASQAKTDFLSNMSHEIRTPLHAILGFIELIKGSKLSSTNREYLNLMEKSSTNLLSIVNDVLDIEKIESGKLELHKTCFNPSEKIKELIDVNQFIFLKKDLYLQGEFPEHSYNYVMGDETKLQQIINNLLKNALKFTNTGGVTLTYNETKTINNELNINIKIKDTGIGIPSEKLDDIFERFTQIENSIKKEYQGSGLGLYICKTYANMMGGDIEVRSELNKGTEFTFNVIMPLTENNENTTSAIQKSVKFSDLEVLIVDDNSLNVIVLKKFLEDFGITPDIANNGIVALEKFKENRPQLVFMDVHMPKMDGWEATREIRKLDKEVIIFGLSANVTSEAIDKGIESGMNNYLSKPFKKDSLQKLLYFHFESTEFIEKAV</sequence>
<dbReference type="SMART" id="SM00388">
    <property type="entry name" value="HisKA"/>
    <property type="match status" value="1"/>
</dbReference>
<organism evidence="8 9">
    <name type="scientific">Gaetbulibacter aestuarii</name>
    <dbReference type="NCBI Taxonomy" id="1502358"/>
    <lineage>
        <taxon>Bacteria</taxon>
        <taxon>Pseudomonadati</taxon>
        <taxon>Bacteroidota</taxon>
        <taxon>Flavobacteriia</taxon>
        <taxon>Flavobacteriales</taxon>
        <taxon>Flavobacteriaceae</taxon>
        <taxon>Gaetbulibacter</taxon>
    </lineage>
</organism>
<dbReference type="InterPro" id="IPR036890">
    <property type="entry name" value="HATPase_C_sf"/>
</dbReference>
<protein>
    <recommendedName>
        <fullName evidence="2">histidine kinase</fullName>
        <ecNumber evidence="2">2.7.13.3</ecNumber>
    </recommendedName>
</protein>
<keyword evidence="5" id="KW-0812">Transmembrane</keyword>
<dbReference type="Pfam" id="PF02518">
    <property type="entry name" value="HATPase_c"/>
    <property type="match status" value="1"/>
</dbReference>
<dbReference type="Gene3D" id="1.10.287.130">
    <property type="match status" value="1"/>
</dbReference>
<dbReference type="SUPFAM" id="SSF52172">
    <property type="entry name" value="CheY-like"/>
    <property type="match status" value="1"/>
</dbReference>
<dbReference type="GO" id="GO:0005524">
    <property type="term" value="F:ATP binding"/>
    <property type="evidence" value="ECO:0007669"/>
    <property type="project" value="UniProtKB-KW"/>
</dbReference>
<dbReference type="CDD" id="cd16922">
    <property type="entry name" value="HATPase_EvgS-ArcB-TorS-like"/>
    <property type="match status" value="1"/>
</dbReference>
<dbReference type="CDD" id="cd17546">
    <property type="entry name" value="REC_hyHK_CKI1_RcsC-like"/>
    <property type="match status" value="1"/>
</dbReference>
<evidence type="ECO:0000256" key="1">
    <source>
        <dbReference type="ARBA" id="ARBA00000085"/>
    </source>
</evidence>
<evidence type="ECO:0000256" key="2">
    <source>
        <dbReference type="ARBA" id="ARBA00012438"/>
    </source>
</evidence>
<keyword evidence="8" id="KW-0067">ATP-binding</keyword>
<feature type="modified residue" description="4-aspartylphosphate" evidence="4">
    <location>
        <position position="614"/>
    </location>
</feature>
<dbReference type="PANTHER" id="PTHR45339:SF5">
    <property type="entry name" value="HISTIDINE KINASE"/>
    <property type="match status" value="1"/>
</dbReference>
<dbReference type="InterPro" id="IPR003661">
    <property type="entry name" value="HisK_dim/P_dom"/>
</dbReference>
<dbReference type="Pfam" id="PF00072">
    <property type="entry name" value="Response_reg"/>
    <property type="match status" value="1"/>
</dbReference>
<dbReference type="InterPro" id="IPR004358">
    <property type="entry name" value="Sig_transdc_His_kin-like_C"/>
</dbReference>
<evidence type="ECO:0000313" key="8">
    <source>
        <dbReference type="EMBL" id="MFH6772301.1"/>
    </source>
</evidence>
<dbReference type="Gene3D" id="3.40.50.2300">
    <property type="match status" value="1"/>
</dbReference>
<keyword evidence="9" id="KW-1185">Reference proteome</keyword>
<dbReference type="SMART" id="SM01079">
    <property type="entry name" value="CHASE"/>
    <property type="match status" value="1"/>
</dbReference>
<evidence type="ECO:0000313" key="9">
    <source>
        <dbReference type="Proteomes" id="UP001610100"/>
    </source>
</evidence>
<feature type="transmembrane region" description="Helical" evidence="5">
    <location>
        <begin position="12"/>
        <end position="31"/>
    </location>
</feature>
<keyword evidence="5" id="KW-1133">Transmembrane helix</keyword>
<reference evidence="8 9" key="1">
    <citation type="submission" date="2024-02" db="EMBL/GenBank/DDBJ databases">
        <title>A Gaetbulibacter species isolated from tidal flats and genomic insights of their niches.</title>
        <authorList>
            <person name="Ye Y."/>
        </authorList>
    </citation>
    <scope>NUCLEOTIDE SEQUENCE [LARGE SCALE GENOMIC DNA]</scope>
    <source>
        <strain evidence="8 9">KYW382</strain>
    </source>
</reference>
<comment type="catalytic activity">
    <reaction evidence="1">
        <text>ATP + protein L-histidine = ADP + protein N-phospho-L-histidine.</text>
        <dbReference type="EC" id="2.7.13.3"/>
    </reaction>
</comment>
<dbReference type="PANTHER" id="PTHR45339">
    <property type="entry name" value="HYBRID SIGNAL TRANSDUCTION HISTIDINE KINASE J"/>
    <property type="match status" value="1"/>
</dbReference>
<dbReference type="PRINTS" id="PR00344">
    <property type="entry name" value="BCTRLSENSOR"/>
</dbReference>
<dbReference type="SMART" id="SM00448">
    <property type="entry name" value="REC"/>
    <property type="match status" value="1"/>
</dbReference>
<dbReference type="CDD" id="cd00082">
    <property type="entry name" value="HisKA"/>
    <property type="match status" value="1"/>
</dbReference>
<comment type="caution">
    <text evidence="8">The sequence shown here is derived from an EMBL/GenBank/DDBJ whole genome shotgun (WGS) entry which is preliminary data.</text>
</comment>
<dbReference type="InterPro" id="IPR001789">
    <property type="entry name" value="Sig_transdc_resp-reg_receiver"/>
</dbReference>
<dbReference type="PROSITE" id="PS50109">
    <property type="entry name" value="HIS_KIN"/>
    <property type="match status" value="1"/>
</dbReference>
<dbReference type="RefSeq" id="WP_344737685.1">
    <property type="nucleotide sequence ID" value="NZ_BAABAY010000001.1"/>
</dbReference>
<evidence type="ECO:0000256" key="4">
    <source>
        <dbReference type="PROSITE-ProRule" id="PRU00169"/>
    </source>
</evidence>
<dbReference type="EC" id="2.7.13.3" evidence="2"/>
<dbReference type="InterPro" id="IPR005467">
    <property type="entry name" value="His_kinase_dom"/>
</dbReference>
<keyword evidence="5" id="KW-0472">Membrane</keyword>
<evidence type="ECO:0000256" key="3">
    <source>
        <dbReference type="ARBA" id="ARBA00022553"/>
    </source>
</evidence>
<evidence type="ECO:0000256" key="5">
    <source>
        <dbReference type="SAM" id="Phobius"/>
    </source>
</evidence>
<dbReference type="PROSITE" id="PS50110">
    <property type="entry name" value="RESPONSE_REGULATORY"/>
    <property type="match status" value="1"/>
</dbReference>
<accession>A0ABW7MZP0</accession>
<dbReference type="InterPro" id="IPR003594">
    <property type="entry name" value="HATPase_dom"/>
</dbReference>
<feature type="domain" description="Histidine kinase" evidence="6">
    <location>
        <begin position="323"/>
        <end position="544"/>
    </location>
</feature>
<dbReference type="EMBL" id="JBAWKB010000003">
    <property type="protein sequence ID" value="MFH6772301.1"/>
    <property type="molecule type" value="Genomic_DNA"/>
</dbReference>
<dbReference type="Gene3D" id="3.30.565.10">
    <property type="entry name" value="Histidine kinase-like ATPase, C-terminal domain"/>
    <property type="match status" value="1"/>
</dbReference>
<evidence type="ECO:0000259" key="6">
    <source>
        <dbReference type="PROSITE" id="PS50109"/>
    </source>
</evidence>
<keyword evidence="3 4" id="KW-0597">Phosphoprotein</keyword>
<dbReference type="InterPro" id="IPR006189">
    <property type="entry name" value="CHASE_dom"/>
</dbReference>
<keyword evidence="8" id="KW-0547">Nucleotide-binding</keyword>
<proteinExistence type="predicted"/>